<accession>A0ABY7FES1</accession>
<keyword evidence="1" id="KW-0175">Coiled coil</keyword>
<gene>
    <name evidence="2" type="ORF">MAR_032350</name>
</gene>
<organism evidence="2 3">
    <name type="scientific">Mya arenaria</name>
    <name type="common">Soft-shell clam</name>
    <dbReference type="NCBI Taxonomy" id="6604"/>
    <lineage>
        <taxon>Eukaryota</taxon>
        <taxon>Metazoa</taxon>
        <taxon>Spiralia</taxon>
        <taxon>Lophotrochozoa</taxon>
        <taxon>Mollusca</taxon>
        <taxon>Bivalvia</taxon>
        <taxon>Autobranchia</taxon>
        <taxon>Heteroconchia</taxon>
        <taxon>Euheterodonta</taxon>
        <taxon>Imparidentia</taxon>
        <taxon>Neoheterodontei</taxon>
        <taxon>Myida</taxon>
        <taxon>Myoidea</taxon>
        <taxon>Myidae</taxon>
        <taxon>Mya</taxon>
    </lineage>
</organism>
<sequence>MSSGILSARSRSIRENETPLSLPLAEDSEKRAVAAVYRKHADYIKQNVQLTRTHIRKLLTTGGVITQREFDSLCHQINRIFSTMSTNMNYRQFRCQTPELATLDKIESHTKSLLKIIDDCCKQFDLQTSKKSLKSSIIDLKLDRDNIFRKSKDQRSFLETKLRNERDKNEKLETMVKELQEFKDMFEGYTKAREMSQALREMKTEKKRVTDELEKIKEENKQLSRTLETTQAVLDIYKENATRAENELDRYKKLVTRLENDNGELSLKLC</sequence>
<proteinExistence type="predicted"/>
<feature type="coiled-coil region" evidence="1">
    <location>
        <begin position="155"/>
        <end position="268"/>
    </location>
</feature>
<protein>
    <submittedName>
        <fullName evidence="2">Uncharacterized protein</fullName>
    </submittedName>
</protein>
<name>A0ABY7FES1_MYAAR</name>
<dbReference type="EMBL" id="CP111021">
    <property type="protein sequence ID" value="WAR17756.1"/>
    <property type="molecule type" value="Genomic_DNA"/>
</dbReference>
<evidence type="ECO:0000313" key="2">
    <source>
        <dbReference type="EMBL" id="WAR17756.1"/>
    </source>
</evidence>
<feature type="non-terminal residue" evidence="2">
    <location>
        <position position="1"/>
    </location>
</feature>
<dbReference type="Proteomes" id="UP001164746">
    <property type="component" value="Chromosome 10"/>
</dbReference>
<keyword evidence="3" id="KW-1185">Reference proteome</keyword>
<evidence type="ECO:0000256" key="1">
    <source>
        <dbReference type="SAM" id="Coils"/>
    </source>
</evidence>
<reference evidence="2" key="1">
    <citation type="submission" date="2022-11" db="EMBL/GenBank/DDBJ databases">
        <title>Centuries of genome instability and evolution in soft-shell clam transmissible cancer (bioRxiv).</title>
        <authorList>
            <person name="Hart S.F.M."/>
            <person name="Yonemitsu M.A."/>
            <person name="Giersch R.M."/>
            <person name="Beal B.F."/>
            <person name="Arriagada G."/>
            <person name="Davis B.W."/>
            <person name="Ostrander E.A."/>
            <person name="Goff S.P."/>
            <person name="Metzger M.J."/>
        </authorList>
    </citation>
    <scope>NUCLEOTIDE SEQUENCE</scope>
    <source>
        <strain evidence="2">MELC-2E11</strain>
        <tissue evidence="2">Siphon/mantle</tissue>
    </source>
</reference>
<evidence type="ECO:0000313" key="3">
    <source>
        <dbReference type="Proteomes" id="UP001164746"/>
    </source>
</evidence>